<comment type="caution">
    <text evidence="3">The sequence shown here is derived from an EMBL/GenBank/DDBJ whole genome shotgun (WGS) entry which is preliminary data.</text>
</comment>
<name>A0A7Y0FHD4_9FLAO</name>
<keyword evidence="4" id="KW-1185">Reference proteome</keyword>
<proteinExistence type="predicted"/>
<accession>A0A7Y0FHD4</accession>
<evidence type="ECO:0000313" key="3">
    <source>
        <dbReference type="EMBL" id="NML56259.1"/>
    </source>
</evidence>
<dbReference type="EMBL" id="JABBGF010000001">
    <property type="protein sequence ID" value="NML56259.1"/>
    <property type="molecule type" value="Genomic_DNA"/>
</dbReference>
<dbReference type="RefSeq" id="WP_169229664.1">
    <property type="nucleotide sequence ID" value="NZ_JABBGF010000001.1"/>
</dbReference>
<protein>
    <recommendedName>
        <fullName evidence="2">DUF5675 domain-containing protein</fullName>
    </recommendedName>
</protein>
<reference evidence="3 4" key="1">
    <citation type="submission" date="2020-04" db="EMBL/GenBank/DDBJ databases">
        <title>Chryseobacterium sp. RJ-7-14 sp. nov., isolated from Jeju soil.</title>
        <authorList>
            <person name="Dahal R.H."/>
            <person name="Chaudhary D.K."/>
        </authorList>
    </citation>
    <scope>NUCLEOTIDE SEQUENCE [LARGE SCALE GENOMIC DNA]</scope>
    <source>
        <strain evidence="3 4">RJ-7-14</strain>
    </source>
</reference>
<organism evidence="3 4">
    <name type="scientific">Chryseobacterium cheonjiense</name>
    <dbReference type="NCBI Taxonomy" id="2728845"/>
    <lineage>
        <taxon>Bacteria</taxon>
        <taxon>Pseudomonadati</taxon>
        <taxon>Bacteroidota</taxon>
        <taxon>Flavobacteriia</taxon>
        <taxon>Flavobacteriales</taxon>
        <taxon>Weeksellaceae</taxon>
        <taxon>Chryseobacterium group</taxon>
        <taxon>Chryseobacterium</taxon>
    </lineage>
</organism>
<feature type="domain" description="DUF5675" evidence="2">
    <location>
        <begin position="27"/>
        <end position="139"/>
    </location>
</feature>
<dbReference type="Pfam" id="PF18925">
    <property type="entry name" value="DUF5675"/>
    <property type="match status" value="1"/>
</dbReference>
<evidence type="ECO:0000259" key="2">
    <source>
        <dbReference type="Pfam" id="PF18925"/>
    </source>
</evidence>
<evidence type="ECO:0000256" key="1">
    <source>
        <dbReference type="SAM" id="SignalP"/>
    </source>
</evidence>
<dbReference type="InterPro" id="IPR043732">
    <property type="entry name" value="DUF5675"/>
</dbReference>
<dbReference type="Proteomes" id="UP000552615">
    <property type="component" value="Unassembled WGS sequence"/>
</dbReference>
<feature type="chain" id="PRO_5031515483" description="DUF5675 domain-containing protein" evidence="1">
    <location>
        <begin position="20"/>
        <end position="158"/>
    </location>
</feature>
<feature type="signal peptide" evidence="1">
    <location>
        <begin position="1"/>
        <end position="19"/>
    </location>
</feature>
<gene>
    <name evidence="3" type="ORF">HHL20_02770</name>
</gene>
<sequence>MKAPFLLVFLATLSFTYFSAQKNYEITIERKISSDACIMGYLSINNKAVCYTLELPWENNAKNISCIPSGSYKGILRYDKSDGWRIQLENVPDRDGVQIHMGNYTKQIKGCVLVGMRANLSECSVQQSAGAYAQLKEAFYGTSDPNSTPNKNITVTFK</sequence>
<evidence type="ECO:0000313" key="4">
    <source>
        <dbReference type="Proteomes" id="UP000552615"/>
    </source>
</evidence>
<keyword evidence="1" id="KW-0732">Signal</keyword>
<dbReference type="AlphaFoldDB" id="A0A7Y0FHD4"/>